<dbReference type="Pfam" id="PF13620">
    <property type="entry name" value="CarboxypepD_reg"/>
    <property type="match status" value="1"/>
</dbReference>
<dbReference type="InterPro" id="IPR057601">
    <property type="entry name" value="Oar-like_b-barrel"/>
</dbReference>
<dbReference type="InterPro" id="IPR008969">
    <property type="entry name" value="CarboxyPept-like_regulatory"/>
</dbReference>
<dbReference type="RefSeq" id="WP_348268072.1">
    <property type="nucleotide sequence ID" value="NZ_CP121194.1"/>
</dbReference>
<dbReference type="SUPFAM" id="SSF49464">
    <property type="entry name" value="Carboxypeptidase regulatory domain-like"/>
    <property type="match status" value="1"/>
</dbReference>
<dbReference type="Pfam" id="PF25183">
    <property type="entry name" value="OMP_b-brl_4"/>
    <property type="match status" value="1"/>
</dbReference>
<protein>
    <submittedName>
        <fullName evidence="3">TonB-dependent receptor</fullName>
    </submittedName>
</protein>
<sequence length="1162" mass="123826">MRSILKTLFLLLLFWFLPLIGARAQSGISSALAGTVTDSSGALIPHATVTATDVSTKAVRTGQTDASGHYLLSQINPGTYQVAVTSSGFGVASSEATPVGVGRTITLNFTLSVSSASESVEVTAQQGLLSLDNPNTTTTLEAKTINSLPNPGQDLTFVAQFAQGALMNTAGSSNDAKAAGGYGNVEFNGLPATSNGYILDGYDTNDPWLGLNIGLSTNLVIGLDAVQEATVNTNSYAVDQGRYGAAQVNYFTKSGGSRFHGDVYEVWNGSLLNAQNYFLHANDSPGNIAKKPRSTVNEFGVSVSGPILPQKLFFFAHYEGIRIALPVVSQVTAPSPVYQQYVLQRLAVGGVDPITGVTLSAQPAEIPLYRSMFALYSNTGGTPVPVSTCPFDENGTLLPAPAAGTLLNGSGCANQRQASLNNKDSEDLIVLKMDQTINEKNSVWYRFQQDTGLQAAYTDPINPIFNAFSPQPQRTLVLGYTHLFTPNLVNQINPGASWYASVFEPNNFASVQQQFPIVLAAGTSNLPFTTIGGNDQTYPQGRKVTQWQVNDNLIWTLHRHTLKFGINTRRVDVSNYDLGQGTVPLVTVNDLAQFTYGAAYTATQSFPVRTRERVANGNFEFYAMDSYKPSARLTLTAGMRVTWNTNVVNDQGLFARSAGSFLDMQHSNAQPLNQAILTGIHNLFPATPLFIYQPRVSIAYQVEPHTAVHAGFGVFSDIIPAQIADLASTNAPYAPSFVGGLAGQVGGVAIFPGVPGSAVDALASANKALQTSFSTGAPPCTGIASGDAVCPLAVGLNTFPTGTLKTPLYYQYSAGVEQQVGGKGAVRVDFVGTRGLHEPYQVELNGYQNVCAGCFSPYAYSHPLDQRFGSVNEFRTDANSSYAGLQTSYTQQIAGLTLRGNYTLSHCLDEVSNGGLLSFSSQGILSPLAGELSRSYGSCDYDVRHNISAFGLYQIPFHSHQALLRQMLSGWAFSETAFFHTGLPFTILSQPYTANGNGVFQSSGPQFARRVPGVPLYQRSAVRGVTVAGTRQWINPDAFASVVDPSTGACTGGDSVANCQFGDSGRNTVRGPHFTDSDIYITKTLKLHEGVTFRFDAQMFNAFNHANFALPSNVEAGVPGSLIPARFGTLQSTISPPTGLLGVGLGGDSSPRMIAFQGRIEF</sequence>
<keyword evidence="3" id="KW-0675">Receptor</keyword>
<feature type="domain" description="TonB-dependent transporter Oar-like beta-barrel" evidence="1">
    <location>
        <begin position="252"/>
        <end position="1134"/>
    </location>
</feature>
<gene>
    <name evidence="2" type="ORF">P4G45_02230</name>
    <name evidence="3" type="ORF">P8936_14990</name>
</gene>
<evidence type="ECO:0000313" key="3">
    <source>
        <dbReference type="EMBL" id="XBH12984.1"/>
    </source>
</evidence>
<dbReference type="KEGG" id="epl:P4G45_02230"/>
<dbReference type="AlphaFoldDB" id="A0AAU7D6Q1"/>
<accession>A0AAU7D6Q1</accession>
<dbReference type="Gene3D" id="2.60.40.1120">
    <property type="entry name" value="Carboxypeptidase-like, regulatory domain"/>
    <property type="match status" value="1"/>
</dbReference>
<dbReference type="EMBL" id="CP121195">
    <property type="protein sequence ID" value="XBH12984.1"/>
    <property type="molecule type" value="Genomic_DNA"/>
</dbReference>
<proteinExistence type="predicted"/>
<dbReference type="SUPFAM" id="SSF56935">
    <property type="entry name" value="Porins"/>
    <property type="match status" value="1"/>
</dbReference>
<name>A0AAU7D6Q1_9BACT</name>
<organism evidence="3">
    <name type="scientific">Edaphobacter paludis</name>
    <dbReference type="NCBI Taxonomy" id="3035702"/>
    <lineage>
        <taxon>Bacteria</taxon>
        <taxon>Pseudomonadati</taxon>
        <taxon>Acidobacteriota</taxon>
        <taxon>Terriglobia</taxon>
        <taxon>Terriglobales</taxon>
        <taxon>Acidobacteriaceae</taxon>
        <taxon>Edaphobacter</taxon>
    </lineage>
</organism>
<evidence type="ECO:0000259" key="1">
    <source>
        <dbReference type="Pfam" id="PF25183"/>
    </source>
</evidence>
<evidence type="ECO:0000313" key="2">
    <source>
        <dbReference type="EMBL" id="XBH10566.1"/>
    </source>
</evidence>
<reference evidence="3" key="1">
    <citation type="submission" date="2023-03" db="EMBL/GenBank/DDBJ databases">
        <title>Edaphobacter sp.</title>
        <authorList>
            <person name="Huber K.J."/>
            <person name="Papendorf J."/>
            <person name="Pilke C."/>
            <person name="Bunk B."/>
            <person name="Sproeer C."/>
            <person name="Pester M."/>
        </authorList>
    </citation>
    <scope>NUCLEOTIDE SEQUENCE</scope>
    <source>
        <strain evidence="2">DSM 109919</strain>
        <strain evidence="3">DSM 109920</strain>
    </source>
</reference>
<dbReference type="EMBL" id="CP121194">
    <property type="protein sequence ID" value="XBH10566.1"/>
    <property type="molecule type" value="Genomic_DNA"/>
</dbReference>
<accession>A0AAU7CZD3</accession>